<evidence type="ECO:0000259" key="1">
    <source>
        <dbReference type="Pfam" id="PF13847"/>
    </source>
</evidence>
<dbReference type="InterPro" id="IPR023149">
    <property type="entry name" value="Trans_acon_MeTrfase_C"/>
</dbReference>
<dbReference type="Gene3D" id="1.10.150.290">
    <property type="entry name" value="S-adenosyl-L-methionine-dependent methyltransferases"/>
    <property type="match status" value="1"/>
</dbReference>
<dbReference type="InterPro" id="IPR029063">
    <property type="entry name" value="SAM-dependent_MTases_sf"/>
</dbReference>
<dbReference type="PANTHER" id="PTHR43861:SF1">
    <property type="entry name" value="TRANS-ACONITATE 2-METHYLTRANSFERASE"/>
    <property type="match status" value="1"/>
</dbReference>
<dbReference type="GO" id="GO:0030798">
    <property type="term" value="F:trans-aconitate 2-methyltransferase activity"/>
    <property type="evidence" value="ECO:0007669"/>
    <property type="project" value="InterPro"/>
</dbReference>
<dbReference type="PANTHER" id="PTHR43861">
    <property type="entry name" value="TRANS-ACONITATE 2-METHYLTRANSFERASE-RELATED"/>
    <property type="match status" value="1"/>
</dbReference>
<organism evidence="2 3">
    <name type="scientific">Flavobacterium endophyticum</name>
    <dbReference type="NCBI Taxonomy" id="1540163"/>
    <lineage>
        <taxon>Bacteria</taxon>
        <taxon>Pseudomonadati</taxon>
        <taxon>Bacteroidota</taxon>
        <taxon>Flavobacteriia</taxon>
        <taxon>Flavobacteriales</taxon>
        <taxon>Flavobacteriaceae</taxon>
        <taxon>Flavobacterium</taxon>
    </lineage>
</organism>
<gene>
    <name evidence="2" type="ORF">CLV94_2989</name>
</gene>
<proteinExistence type="predicted"/>
<dbReference type="InterPro" id="IPR025714">
    <property type="entry name" value="Methyltranfer_dom"/>
</dbReference>
<dbReference type="RefSeq" id="WP_121377278.1">
    <property type="nucleotide sequence ID" value="NZ_RBLC01000005.1"/>
</dbReference>
<evidence type="ECO:0000313" key="3">
    <source>
        <dbReference type="Proteomes" id="UP000277579"/>
    </source>
</evidence>
<dbReference type="SUPFAM" id="SSF53335">
    <property type="entry name" value="S-adenosyl-L-methionine-dependent methyltransferases"/>
    <property type="match status" value="1"/>
</dbReference>
<feature type="domain" description="Methyltransferase" evidence="1">
    <location>
        <begin position="31"/>
        <end position="138"/>
    </location>
</feature>
<reference evidence="2 3" key="1">
    <citation type="submission" date="2018-10" db="EMBL/GenBank/DDBJ databases">
        <title>Genomic Encyclopedia of Archaeal and Bacterial Type Strains, Phase II (KMG-II): from individual species to whole genera.</title>
        <authorList>
            <person name="Goeker M."/>
        </authorList>
    </citation>
    <scope>NUCLEOTIDE SEQUENCE [LARGE SCALE GENOMIC DNA]</scope>
    <source>
        <strain evidence="2 3">DSM 29537</strain>
    </source>
</reference>
<sequence>MPWNPETYNKFKDIRYRPFFDLADLIEPLEAMNAIDIGCGTGEQTSLLTQRFKNSNFIGVDSSAEMLAKSSQYKTDRLHFCIATIEETAELDKRWDLLFSNAALQWSDHHHQLFPKLIAMLNPGGQIAIQMPVQKENTLNQILLDLVDQEPFRTALGGWKRISPLVSIDDYAQLFFEGGLTNINIMQKVYPIITEDHDTLYDFISGSALIPYLERLEGADQELFIETFKKKIAAHFQKLPALYAFKRILLYGKKPL</sequence>
<dbReference type="EMBL" id="RBLC01000005">
    <property type="protein sequence ID" value="RKS19038.1"/>
    <property type="molecule type" value="Genomic_DNA"/>
</dbReference>
<dbReference type="Proteomes" id="UP000277579">
    <property type="component" value="Unassembled WGS sequence"/>
</dbReference>
<dbReference type="Pfam" id="PF13847">
    <property type="entry name" value="Methyltransf_31"/>
    <property type="match status" value="1"/>
</dbReference>
<dbReference type="Gene3D" id="3.40.50.150">
    <property type="entry name" value="Vaccinia Virus protein VP39"/>
    <property type="match status" value="1"/>
</dbReference>
<dbReference type="CDD" id="cd02440">
    <property type="entry name" value="AdoMet_MTases"/>
    <property type="match status" value="1"/>
</dbReference>
<comment type="caution">
    <text evidence="2">The sequence shown here is derived from an EMBL/GenBank/DDBJ whole genome shotgun (WGS) entry which is preliminary data.</text>
</comment>
<name>A0A495M0R6_9FLAO</name>
<protein>
    <submittedName>
        <fullName evidence="2">Trans-aconitate 2-methyltransferase</fullName>
    </submittedName>
</protein>
<dbReference type="GO" id="GO:0032259">
    <property type="term" value="P:methylation"/>
    <property type="evidence" value="ECO:0007669"/>
    <property type="project" value="UniProtKB-KW"/>
</dbReference>
<evidence type="ECO:0000313" key="2">
    <source>
        <dbReference type="EMBL" id="RKS19038.1"/>
    </source>
</evidence>
<keyword evidence="2" id="KW-0808">Transferase</keyword>
<dbReference type="AlphaFoldDB" id="A0A495M0R6"/>
<keyword evidence="3" id="KW-1185">Reference proteome</keyword>
<keyword evidence="2" id="KW-0489">Methyltransferase</keyword>
<dbReference type="OrthoDB" id="9789123at2"/>
<accession>A0A495M0R6</accession>